<organism evidence="2 3">
    <name type="scientific">Stichopus japonicus</name>
    <name type="common">Sea cucumber</name>
    <dbReference type="NCBI Taxonomy" id="307972"/>
    <lineage>
        <taxon>Eukaryota</taxon>
        <taxon>Metazoa</taxon>
        <taxon>Echinodermata</taxon>
        <taxon>Eleutherozoa</taxon>
        <taxon>Echinozoa</taxon>
        <taxon>Holothuroidea</taxon>
        <taxon>Aspidochirotacea</taxon>
        <taxon>Aspidochirotida</taxon>
        <taxon>Stichopodidae</taxon>
        <taxon>Apostichopus</taxon>
    </lineage>
</organism>
<gene>
    <name evidence="2" type="ORF">BSL78_25202</name>
</gene>
<evidence type="ECO:0000313" key="3">
    <source>
        <dbReference type="Proteomes" id="UP000230750"/>
    </source>
</evidence>
<dbReference type="Proteomes" id="UP000230750">
    <property type="component" value="Unassembled WGS sequence"/>
</dbReference>
<protein>
    <submittedName>
        <fullName evidence="2">Putative interferon-induced very large GTPase 1-like</fullName>
    </submittedName>
</protein>
<dbReference type="EMBL" id="MRZV01001424">
    <property type="protein sequence ID" value="PIK37964.1"/>
    <property type="molecule type" value="Genomic_DNA"/>
</dbReference>
<reference evidence="2 3" key="1">
    <citation type="journal article" date="2017" name="PLoS Biol.">
        <title>The sea cucumber genome provides insights into morphological evolution and visceral regeneration.</title>
        <authorList>
            <person name="Zhang X."/>
            <person name="Sun L."/>
            <person name="Yuan J."/>
            <person name="Sun Y."/>
            <person name="Gao Y."/>
            <person name="Zhang L."/>
            <person name="Li S."/>
            <person name="Dai H."/>
            <person name="Hamel J.F."/>
            <person name="Liu C."/>
            <person name="Yu Y."/>
            <person name="Liu S."/>
            <person name="Lin W."/>
            <person name="Guo K."/>
            <person name="Jin S."/>
            <person name="Xu P."/>
            <person name="Storey K.B."/>
            <person name="Huan P."/>
            <person name="Zhang T."/>
            <person name="Zhou Y."/>
            <person name="Zhang J."/>
            <person name="Lin C."/>
            <person name="Li X."/>
            <person name="Xing L."/>
            <person name="Huo D."/>
            <person name="Sun M."/>
            <person name="Wang L."/>
            <person name="Mercier A."/>
            <person name="Li F."/>
            <person name="Yang H."/>
            <person name="Xiang J."/>
        </authorList>
    </citation>
    <scope>NUCLEOTIDE SEQUENCE [LARGE SCALE GENOMIC DNA]</scope>
    <source>
        <strain evidence="2">Shaxun</strain>
        <tissue evidence="2">Muscle</tissue>
    </source>
</reference>
<evidence type="ECO:0000259" key="1">
    <source>
        <dbReference type="PROSITE" id="PS51717"/>
    </source>
</evidence>
<dbReference type="PANTHER" id="PTHR14819">
    <property type="entry name" value="GTP-BINDING"/>
    <property type="match status" value="1"/>
</dbReference>
<dbReference type="Pfam" id="PF25683">
    <property type="entry name" value="URGCP_GTPase"/>
    <property type="match status" value="1"/>
</dbReference>
<proteinExistence type="predicted"/>
<dbReference type="Gene3D" id="3.40.50.300">
    <property type="entry name" value="P-loop containing nucleotide triphosphate hydrolases"/>
    <property type="match status" value="1"/>
</dbReference>
<sequence>MTEHLHDPRVLVISVVGVQSSGKSTLLNSMFGLRFPVRAGRCTRGLFARFLKIEENLAKELGFKYFIIVDTEGIKSIDHDDHRYDNELVTFALSIANVTIFNISGENIGPDVAGILQIAAHALMRMKEVDIECRCKIVQQRVSDLTAADRNKGSADKIKETLNEATKFAAEDEGLEGRYKEFSDVVHLKFDKDLQYVPSLWTGGMAPPNHMYGEKVIKIKRGLLRDIRNKIITPDLSLSTFTDRVRDVWSAVKEENFVFNFKDSVRAVDFNQFCLYYNERIVKMRQAIMDKSNGCLGRVKFAVEIGNSVELLITSLEDEVEKQSELLRDLVEKYVLDHPRRSMISRHKRGFLEDVHIAVKDARQQAQQRITEEYEIKKLEHNLPNLGPKWLVRMITDVKEVASTTAVTKEIPHANTFHGYLLYTDSDYLHGRYKHELDVLWKKWTREIKQESGITQIQIYPNISRSRLGLKIKLLLSKRKTPVKEKAKRRKMK</sequence>
<dbReference type="STRING" id="307972.A0A2G8JQB7"/>
<dbReference type="InterPro" id="IPR052986">
    <property type="entry name" value="VLIG_GTPase"/>
</dbReference>
<comment type="caution">
    <text evidence="2">The sequence shown here is derived from an EMBL/GenBank/DDBJ whole genome shotgun (WGS) entry which is preliminary data.</text>
</comment>
<evidence type="ECO:0000313" key="2">
    <source>
        <dbReference type="EMBL" id="PIK37964.1"/>
    </source>
</evidence>
<name>A0A2G8JQB7_STIJA</name>
<dbReference type="SUPFAM" id="SSF52540">
    <property type="entry name" value="P-loop containing nucleoside triphosphate hydrolases"/>
    <property type="match status" value="1"/>
</dbReference>
<keyword evidence="3" id="KW-1185">Reference proteome</keyword>
<dbReference type="InterPro" id="IPR027417">
    <property type="entry name" value="P-loop_NTPase"/>
</dbReference>
<dbReference type="PANTHER" id="PTHR14819:SF25">
    <property type="entry name" value="CHROMOSOME UNDETERMINED SCAFFOLD_52, WHOLE GENOME SHOTGUN SEQUENCE"/>
    <property type="match status" value="1"/>
</dbReference>
<dbReference type="AlphaFoldDB" id="A0A2G8JQB7"/>
<dbReference type="PROSITE" id="PS51717">
    <property type="entry name" value="G_VLIG"/>
    <property type="match status" value="1"/>
</dbReference>
<dbReference type="InterPro" id="IPR030383">
    <property type="entry name" value="G_VLIG_dom"/>
</dbReference>
<feature type="domain" description="VLIG-type G" evidence="1">
    <location>
        <begin position="7"/>
        <end position="246"/>
    </location>
</feature>
<dbReference type="GO" id="GO:0005525">
    <property type="term" value="F:GTP binding"/>
    <property type="evidence" value="ECO:0007669"/>
    <property type="project" value="InterPro"/>
</dbReference>
<accession>A0A2G8JQB7</accession>
<dbReference type="OrthoDB" id="1597724at2759"/>